<dbReference type="RefSeq" id="WP_062175365.1">
    <property type="nucleotide sequence ID" value="NZ_BBXL01000001.1"/>
</dbReference>
<keyword evidence="1" id="KW-0732">Signal</keyword>
<protein>
    <recommendedName>
        <fullName evidence="4">DUF4827 domain-containing protein</fullName>
    </recommendedName>
</protein>
<evidence type="ECO:0000313" key="2">
    <source>
        <dbReference type="EMBL" id="SHE40618.1"/>
    </source>
</evidence>
<reference evidence="3" key="1">
    <citation type="submission" date="2016-11" db="EMBL/GenBank/DDBJ databases">
        <authorList>
            <person name="Varghese N."/>
            <person name="Submissions S."/>
        </authorList>
    </citation>
    <scope>NUCLEOTIDE SEQUENCE [LARGE SCALE GENOMIC DNA]</scope>
    <source>
        <strain evidence="3">DSM 27370</strain>
    </source>
</reference>
<dbReference type="Proteomes" id="UP000184480">
    <property type="component" value="Unassembled WGS sequence"/>
</dbReference>
<accession>A0A1M4T8G0</accession>
<dbReference type="EMBL" id="FQUC01000001">
    <property type="protein sequence ID" value="SHE40618.1"/>
    <property type="molecule type" value="Genomic_DNA"/>
</dbReference>
<dbReference type="OrthoDB" id="1096383at2"/>
<dbReference type="GO" id="GO:0003755">
    <property type="term" value="F:peptidyl-prolyl cis-trans isomerase activity"/>
    <property type="evidence" value="ECO:0007669"/>
    <property type="project" value="InterPro"/>
</dbReference>
<name>A0A1M4T8G0_9BACT</name>
<feature type="signal peptide" evidence="1">
    <location>
        <begin position="1"/>
        <end position="29"/>
    </location>
</feature>
<dbReference type="InterPro" id="IPR032252">
    <property type="entry name" value="DUF4827"/>
</dbReference>
<gene>
    <name evidence="2" type="ORF">SAMN05444362_101261</name>
</gene>
<evidence type="ECO:0000313" key="3">
    <source>
        <dbReference type="Proteomes" id="UP000184480"/>
    </source>
</evidence>
<dbReference type="PROSITE" id="PS51257">
    <property type="entry name" value="PROKAR_LIPOPROTEIN"/>
    <property type="match status" value="1"/>
</dbReference>
<feature type="chain" id="PRO_5009907474" description="DUF4827 domain-containing protein" evidence="1">
    <location>
        <begin position="30"/>
        <end position="198"/>
    </location>
</feature>
<evidence type="ECO:0000256" key="1">
    <source>
        <dbReference type="SAM" id="SignalP"/>
    </source>
</evidence>
<dbReference type="InterPro" id="IPR046357">
    <property type="entry name" value="PPIase_dom_sf"/>
</dbReference>
<dbReference type="Gene3D" id="3.10.50.40">
    <property type="match status" value="1"/>
</dbReference>
<sequence length="198" mass="22102">MRKAALKISGLFVCIMVLFASCDNGDSYADRLNRERKNIKSFINAHDIEVLYTYPESGVFKSNQYYYDSSTGVYINVIDSGNGKRANASNRSVVNVRFWDAMSLPTADSDTITYNPDGVQPIEFLYGVSSTYTSSSTDSYLGTIQSYYMSSGMAVPLQHVGEKAIVSLIVPFNSGSYVQQSGYYAIFFTRLQYTKIIQ</sequence>
<dbReference type="Pfam" id="PF16109">
    <property type="entry name" value="DUF4827"/>
    <property type="match status" value="1"/>
</dbReference>
<dbReference type="STRING" id="1346286.SAMN05444362_101261"/>
<evidence type="ECO:0008006" key="4">
    <source>
        <dbReference type="Google" id="ProtNLM"/>
    </source>
</evidence>
<dbReference type="AlphaFoldDB" id="A0A1M4T8G0"/>
<organism evidence="2 3">
    <name type="scientific">Dysgonomonas macrotermitis</name>
    <dbReference type="NCBI Taxonomy" id="1346286"/>
    <lineage>
        <taxon>Bacteria</taxon>
        <taxon>Pseudomonadati</taxon>
        <taxon>Bacteroidota</taxon>
        <taxon>Bacteroidia</taxon>
        <taxon>Bacteroidales</taxon>
        <taxon>Dysgonomonadaceae</taxon>
        <taxon>Dysgonomonas</taxon>
    </lineage>
</organism>
<proteinExistence type="predicted"/>
<keyword evidence="3" id="KW-1185">Reference proteome</keyword>